<dbReference type="Proteomes" id="UP000326582">
    <property type="component" value="Chromosome 7"/>
</dbReference>
<protein>
    <submittedName>
        <fullName evidence="1">Uncharacterized protein</fullName>
    </submittedName>
</protein>
<evidence type="ECO:0000313" key="1">
    <source>
        <dbReference type="EMBL" id="QFZ30107.1"/>
    </source>
</evidence>
<name>A0ACD0WRC6_CLALS</name>
<sequence>MIDRFPVEIQVRILRLVPESALKQTSSHFYLLYNDLFYDKLIRTFGDDVVHILSKVYPQLREYIISLDSFRLVSRQAISSRLNLIDHGDIRHPNPEQLIESMYVKDSWRYIFSLLKNKRLYAEYSDYKIDEPTNYIYNHYVEINRTYLLSYTKDIWLAPGMYNLNIGLVIKHGTGLGTTKFEVEYQTTGGAIEVQTFYPPTNINEILPKNQFCFLKIGEFHLPQVRHKLNGRNCPSHNNRLFKVKLIMEEIGLYLKSGFSIFYIDISQPSTLLNEYDLLFYSCQETDYKYYINFPLKKFYKVLNYVQNPSEEDGISEYESYGKGNPDNILSTLDNDFIDTPRDESDSDHQLLDYSSFFYLNKSNHRTYRFNTVYQKRQFINRFGNFDPIDSEPNTCSYDKEDLKWRIPILGEL</sequence>
<dbReference type="EMBL" id="CP038490">
    <property type="protein sequence ID" value="QFZ30107.1"/>
    <property type="molecule type" value="Genomic_DNA"/>
</dbReference>
<keyword evidence="2" id="KW-1185">Reference proteome</keyword>
<proteinExistence type="predicted"/>
<gene>
    <name evidence="1" type="ORF">EJF14_70176</name>
</gene>
<accession>A0ACD0WRC6</accession>
<reference evidence="2" key="1">
    <citation type="journal article" date="2019" name="MBio">
        <title>Comparative genomics for the elucidation of multidrug resistance (MDR) in Candida lusitaniae.</title>
        <authorList>
            <person name="Kannan A."/>
            <person name="Asner S.A."/>
            <person name="Trachsel E."/>
            <person name="Kelly S."/>
            <person name="Parker J."/>
            <person name="Sanglard D."/>
        </authorList>
    </citation>
    <scope>NUCLEOTIDE SEQUENCE [LARGE SCALE GENOMIC DNA]</scope>
    <source>
        <strain evidence="2">P1</strain>
    </source>
</reference>
<organism evidence="1 2">
    <name type="scientific">Clavispora lusitaniae</name>
    <name type="common">Candida lusitaniae</name>
    <dbReference type="NCBI Taxonomy" id="36911"/>
    <lineage>
        <taxon>Eukaryota</taxon>
        <taxon>Fungi</taxon>
        <taxon>Dikarya</taxon>
        <taxon>Ascomycota</taxon>
        <taxon>Saccharomycotina</taxon>
        <taxon>Pichiomycetes</taxon>
        <taxon>Metschnikowiaceae</taxon>
        <taxon>Clavispora</taxon>
    </lineage>
</organism>
<evidence type="ECO:0000313" key="2">
    <source>
        <dbReference type="Proteomes" id="UP000326582"/>
    </source>
</evidence>